<dbReference type="CDD" id="cd05266">
    <property type="entry name" value="SDR_a4"/>
    <property type="match status" value="1"/>
</dbReference>
<reference evidence="2" key="1">
    <citation type="submission" date="2021-04" db="EMBL/GenBank/DDBJ databases">
        <title>The complete genome sequence of Caulobacter sp. S6.</title>
        <authorList>
            <person name="Tang Y."/>
            <person name="Ouyang W."/>
            <person name="Liu Q."/>
            <person name="Huang B."/>
            <person name="Guo Z."/>
            <person name="Lei P."/>
        </authorList>
    </citation>
    <scope>NUCLEOTIDE SEQUENCE</scope>
    <source>
        <strain evidence="2">S6</strain>
    </source>
</reference>
<accession>A0A975IUG2</accession>
<name>A0A975IUG2_9CAUL</name>
<dbReference type="Gene3D" id="3.40.50.720">
    <property type="entry name" value="NAD(P)-binding Rossmann-like Domain"/>
    <property type="match status" value="1"/>
</dbReference>
<gene>
    <name evidence="2" type="ORF">KCG34_20945</name>
</gene>
<dbReference type="EMBL" id="CP073078">
    <property type="protein sequence ID" value="QUD87494.1"/>
    <property type="molecule type" value="Genomic_DNA"/>
</dbReference>
<keyword evidence="3" id="KW-1185">Reference proteome</keyword>
<evidence type="ECO:0000313" key="3">
    <source>
        <dbReference type="Proteomes" id="UP000676409"/>
    </source>
</evidence>
<dbReference type="InterPro" id="IPR036291">
    <property type="entry name" value="NAD(P)-bd_dom_sf"/>
</dbReference>
<dbReference type="GO" id="GO:0004029">
    <property type="term" value="F:aldehyde dehydrogenase (NAD+) activity"/>
    <property type="evidence" value="ECO:0007669"/>
    <property type="project" value="TreeGrafter"/>
</dbReference>
<dbReference type="SUPFAM" id="SSF51735">
    <property type="entry name" value="NAD(P)-binding Rossmann-fold domains"/>
    <property type="match status" value="1"/>
</dbReference>
<sequence length="286" mass="30257">MRLLLFGPGYSGLALTRRLLPLGWTVRGAVRSAEAAGRLRGTGIEPVDIDDTGALAAAAQACDALLVTAPPDEQGCPAFAALAPILRAGARPRWTGYLSTTGVYGDRGGGWVNEASALNPVSEQGRRRVAAERAWLDLGETLGLTVAVFRLPGLYGPGRSALDRVRAGTARRTVKPGQVFSRLHIDDLAAALVASITRPRAGAIYNLCDDEPSPPQDVIAHAAELLGVPAPPEEPYDGARLGAASRRFFEESKRVSNALAKAELGWRPAYPSYREGLAAIRASEQT</sequence>
<dbReference type="Pfam" id="PF01370">
    <property type="entry name" value="Epimerase"/>
    <property type="match status" value="1"/>
</dbReference>
<dbReference type="AlphaFoldDB" id="A0A975IUG2"/>
<protein>
    <submittedName>
        <fullName evidence="2">SDR family oxidoreductase</fullName>
    </submittedName>
</protein>
<dbReference type="KEGG" id="caul:KCG34_20945"/>
<dbReference type="InterPro" id="IPR001509">
    <property type="entry name" value="Epimerase_deHydtase"/>
</dbReference>
<dbReference type="RefSeq" id="WP_211937546.1">
    <property type="nucleotide sequence ID" value="NZ_CP073078.1"/>
</dbReference>
<feature type="domain" description="NAD-dependent epimerase/dehydratase" evidence="1">
    <location>
        <begin position="97"/>
        <end position="207"/>
    </location>
</feature>
<proteinExistence type="predicted"/>
<evidence type="ECO:0000259" key="1">
    <source>
        <dbReference type="Pfam" id="PF01370"/>
    </source>
</evidence>
<organism evidence="2 3">
    <name type="scientific">Phenylobacterium montanum</name>
    <dbReference type="NCBI Taxonomy" id="2823693"/>
    <lineage>
        <taxon>Bacteria</taxon>
        <taxon>Pseudomonadati</taxon>
        <taxon>Pseudomonadota</taxon>
        <taxon>Alphaproteobacteria</taxon>
        <taxon>Caulobacterales</taxon>
        <taxon>Caulobacteraceae</taxon>
        <taxon>Phenylobacterium</taxon>
    </lineage>
</organism>
<dbReference type="InterPro" id="IPR051783">
    <property type="entry name" value="NAD(P)-dependent_oxidoreduct"/>
</dbReference>
<dbReference type="Proteomes" id="UP000676409">
    <property type="component" value="Chromosome"/>
</dbReference>
<evidence type="ECO:0000313" key="2">
    <source>
        <dbReference type="EMBL" id="QUD87494.1"/>
    </source>
</evidence>
<dbReference type="PANTHER" id="PTHR48079">
    <property type="entry name" value="PROTEIN YEEZ"/>
    <property type="match status" value="1"/>
</dbReference>
<dbReference type="GO" id="GO:0005737">
    <property type="term" value="C:cytoplasm"/>
    <property type="evidence" value="ECO:0007669"/>
    <property type="project" value="TreeGrafter"/>
</dbReference>
<dbReference type="PANTHER" id="PTHR48079:SF6">
    <property type="entry name" value="NAD(P)-BINDING DOMAIN-CONTAINING PROTEIN-RELATED"/>
    <property type="match status" value="1"/>
</dbReference>